<keyword evidence="1" id="KW-0812">Transmembrane</keyword>
<reference evidence="3" key="1">
    <citation type="journal article" date="2020" name="Stud. Mycol.">
        <title>101 Dothideomycetes genomes: A test case for predicting lifestyles and emergence of pathogens.</title>
        <authorList>
            <person name="Haridas S."/>
            <person name="Albert R."/>
            <person name="Binder M."/>
            <person name="Bloem J."/>
            <person name="LaButti K."/>
            <person name="Salamov A."/>
            <person name="Andreopoulos B."/>
            <person name="Baker S."/>
            <person name="Barry K."/>
            <person name="Bills G."/>
            <person name="Bluhm B."/>
            <person name="Cannon C."/>
            <person name="Castanera R."/>
            <person name="Culley D."/>
            <person name="Daum C."/>
            <person name="Ezra D."/>
            <person name="Gonzalez J."/>
            <person name="Henrissat B."/>
            <person name="Kuo A."/>
            <person name="Liang C."/>
            <person name="Lipzen A."/>
            <person name="Lutzoni F."/>
            <person name="Magnuson J."/>
            <person name="Mondo S."/>
            <person name="Nolan M."/>
            <person name="Ohm R."/>
            <person name="Pangilinan J."/>
            <person name="Park H.-J."/>
            <person name="Ramirez L."/>
            <person name="Alfaro M."/>
            <person name="Sun H."/>
            <person name="Tritt A."/>
            <person name="Yoshinaga Y."/>
            <person name="Zwiers L.-H."/>
            <person name="Turgeon B."/>
            <person name="Goodwin S."/>
            <person name="Spatafora J."/>
            <person name="Crous P."/>
            <person name="Grigoriev I."/>
        </authorList>
    </citation>
    <scope>NUCLEOTIDE SEQUENCE [LARGE SCALE GENOMIC DNA]</scope>
    <source>
        <strain evidence="3">CECT 20119</strain>
    </source>
</reference>
<accession>A0A6A6GFL8</accession>
<keyword evidence="1" id="KW-0472">Membrane</keyword>
<dbReference type="EMBL" id="ML992505">
    <property type="protein sequence ID" value="KAF2224505.1"/>
    <property type="molecule type" value="Genomic_DNA"/>
</dbReference>
<evidence type="ECO:0000313" key="3">
    <source>
        <dbReference type="Proteomes" id="UP000799538"/>
    </source>
</evidence>
<dbReference type="AlphaFoldDB" id="A0A6A6GFL8"/>
<protein>
    <recommendedName>
        <fullName evidence="4">F-box domain-containing protein</fullName>
    </recommendedName>
</protein>
<keyword evidence="3" id="KW-1185">Reference proteome</keyword>
<keyword evidence="1" id="KW-1133">Transmembrane helix</keyword>
<organism evidence="2 3">
    <name type="scientific">Elsinoe ampelina</name>
    <dbReference type="NCBI Taxonomy" id="302913"/>
    <lineage>
        <taxon>Eukaryota</taxon>
        <taxon>Fungi</taxon>
        <taxon>Dikarya</taxon>
        <taxon>Ascomycota</taxon>
        <taxon>Pezizomycotina</taxon>
        <taxon>Dothideomycetes</taxon>
        <taxon>Dothideomycetidae</taxon>
        <taxon>Myriangiales</taxon>
        <taxon>Elsinoaceae</taxon>
        <taxon>Elsinoe</taxon>
    </lineage>
</organism>
<name>A0A6A6GFL8_9PEZI</name>
<dbReference type="Proteomes" id="UP000799538">
    <property type="component" value="Unassembled WGS sequence"/>
</dbReference>
<proteinExistence type="predicted"/>
<evidence type="ECO:0000256" key="1">
    <source>
        <dbReference type="SAM" id="Phobius"/>
    </source>
</evidence>
<feature type="transmembrane region" description="Helical" evidence="1">
    <location>
        <begin position="44"/>
        <end position="67"/>
    </location>
</feature>
<gene>
    <name evidence="2" type="ORF">BDZ85DRAFT_261084</name>
</gene>
<evidence type="ECO:0008006" key="4">
    <source>
        <dbReference type="Google" id="ProtNLM"/>
    </source>
</evidence>
<evidence type="ECO:0000313" key="2">
    <source>
        <dbReference type="EMBL" id="KAF2224505.1"/>
    </source>
</evidence>
<sequence>MSSWNESAGTDYAVVIWRPTPGTHADACTSTQGVAEKKMSLSGIFLPIACDLGIVFSCVLVIMSSLLPQELVDMVAGHCRDDHRTLSRFAQTCRTYQTLLAPRIFHTLVISDNLSNPLTRRTMNSDCTGQTYMSWSDMISFVQTVVAGSIVARFVRVVHAPHINPEHILNQLSDELRTIYRSVARPSARIDKGTYTAVPQ</sequence>